<evidence type="ECO:0000313" key="3">
    <source>
        <dbReference type="Proteomes" id="UP000550729"/>
    </source>
</evidence>
<evidence type="ECO:0000313" key="2">
    <source>
        <dbReference type="EMBL" id="NMN99815.1"/>
    </source>
</evidence>
<dbReference type="AlphaFoldDB" id="A0A848KMC4"/>
<protein>
    <submittedName>
        <fullName evidence="2">DUF302 domain-containing protein</fullName>
    </submittedName>
</protein>
<dbReference type="CDD" id="cd14797">
    <property type="entry name" value="DUF302"/>
    <property type="match status" value="1"/>
</dbReference>
<feature type="domain" description="DUF302" evidence="1">
    <location>
        <begin position="36"/>
        <end position="98"/>
    </location>
</feature>
<dbReference type="PIRSF" id="PIRSF021774">
    <property type="entry name" value="UCP021774"/>
    <property type="match status" value="1"/>
</dbReference>
<name>A0A848KMC4_9ACTN</name>
<keyword evidence="3" id="KW-1185">Reference proteome</keyword>
<organism evidence="2 3">
    <name type="scientific">Gordonia asplenii</name>
    <dbReference type="NCBI Taxonomy" id="2725283"/>
    <lineage>
        <taxon>Bacteria</taxon>
        <taxon>Bacillati</taxon>
        <taxon>Actinomycetota</taxon>
        <taxon>Actinomycetes</taxon>
        <taxon>Mycobacteriales</taxon>
        <taxon>Gordoniaceae</taxon>
        <taxon>Gordonia</taxon>
    </lineage>
</organism>
<dbReference type="SUPFAM" id="SSF103247">
    <property type="entry name" value="TT1751-like"/>
    <property type="match status" value="1"/>
</dbReference>
<reference evidence="2 3" key="1">
    <citation type="submission" date="2020-04" db="EMBL/GenBank/DDBJ databases">
        <title>Gordonia sp. nov. TBRC 11910.</title>
        <authorList>
            <person name="Suriyachadkun C."/>
        </authorList>
    </citation>
    <scope>NUCLEOTIDE SEQUENCE [LARGE SCALE GENOMIC DNA]</scope>
    <source>
        <strain evidence="2 3">TBRC 11910</strain>
    </source>
</reference>
<dbReference type="Pfam" id="PF03625">
    <property type="entry name" value="DUF302"/>
    <property type="match status" value="1"/>
</dbReference>
<accession>A0A848KMC4</accession>
<gene>
    <name evidence="2" type="ORF">HH308_01120</name>
</gene>
<proteinExistence type="predicted"/>
<evidence type="ECO:0000259" key="1">
    <source>
        <dbReference type="Pfam" id="PF03625"/>
    </source>
</evidence>
<dbReference type="InterPro" id="IPR016796">
    <property type="entry name" value="UCP021774"/>
</dbReference>
<dbReference type="Gene3D" id="3.30.310.70">
    <property type="entry name" value="TT1751-like domain"/>
    <property type="match status" value="1"/>
</dbReference>
<dbReference type="Proteomes" id="UP000550729">
    <property type="component" value="Unassembled WGS sequence"/>
</dbReference>
<dbReference type="PANTHER" id="PTHR38342:SF1">
    <property type="entry name" value="SLR5037 PROTEIN"/>
    <property type="match status" value="1"/>
</dbReference>
<dbReference type="InterPro" id="IPR035923">
    <property type="entry name" value="TT1751-like_sf"/>
</dbReference>
<sequence length="138" mass="14289">MPQFTMSTEVALPYDAAVEAVRAELAEVGFGVLTEIDVAATLKSKLDVDVAPKIILGACRPQLAHQALQIDARVAALLPCNVVVSGIGGGSVVEVMDPAVMPEFTGAAELSEVAEDARTRLRTMLDAVSARAASAAAR</sequence>
<comment type="caution">
    <text evidence="2">The sequence shown here is derived from an EMBL/GenBank/DDBJ whole genome shotgun (WGS) entry which is preliminary data.</text>
</comment>
<dbReference type="RefSeq" id="WP_170192309.1">
    <property type="nucleotide sequence ID" value="NZ_JABBNB010000001.1"/>
</dbReference>
<dbReference type="EMBL" id="JABBNB010000001">
    <property type="protein sequence ID" value="NMN99815.1"/>
    <property type="molecule type" value="Genomic_DNA"/>
</dbReference>
<dbReference type="PANTHER" id="PTHR38342">
    <property type="entry name" value="SLR5037 PROTEIN"/>
    <property type="match status" value="1"/>
</dbReference>
<dbReference type="InterPro" id="IPR005180">
    <property type="entry name" value="DUF302"/>
</dbReference>